<comment type="subcellular location">
    <subcellularLocation>
        <location evidence="1">Cell membrane</location>
        <topology evidence="1">Multi-pass membrane protein</topology>
    </subcellularLocation>
</comment>
<keyword evidence="1" id="KW-0520">NAD</keyword>
<comment type="catalytic activity">
    <reaction evidence="1">
        <text>a quinone + NADH + 5 H(+)(in) = a quinol + NAD(+) + 4 H(+)(out)</text>
        <dbReference type="Rhea" id="RHEA:57888"/>
        <dbReference type="ChEBI" id="CHEBI:15378"/>
        <dbReference type="ChEBI" id="CHEBI:24646"/>
        <dbReference type="ChEBI" id="CHEBI:57540"/>
        <dbReference type="ChEBI" id="CHEBI:57945"/>
        <dbReference type="ChEBI" id="CHEBI:132124"/>
    </reaction>
</comment>
<reference evidence="2" key="1">
    <citation type="submission" date="2020-10" db="EMBL/GenBank/DDBJ databases">
        <authorList>
            <person name="Kadnikov V."/>
            <person name="Beletsky A.V."/>
            <person name="Mardanov A.V."/>
            <person name="Karnachuk O.V."/>
            <person name="Ravin N.V."/>
        </authorList>
    </citation>
    <scope>NUCLEOTIDE SEQUENCE</scope>
    <source>
        <strain evidence="2">Bu02</strain>
    </source>
</reference>
<dbReference type="InterPro" id="IPR001457">
    <property type="entry name" value="NADH_UbQ/plastoQ_OxRdtase_su6"/>
</dbReference>
<dbReference type="EC" id="7.1.1.-" evidence="1"/>
<organism evidence="2">
    <name type="scientific">Candidatus Fermentithermobacillus carboniphilus</name>
    <dbReference type="NCBI Taxonomy" id="3085328"/>
    <lineage>
        <taxon>Bacteria</taxon>
        <taxon>Bacillati</taxon>
        <taxon>Bacillota</taxon>
        <taxon>Candidatus Fermentithermobacillia</taxon>
        <taxon>Candidatus Fermentithermobacillales</taxon>
        <taxon>Candidatus Fermentithermobacillaceae</taxon>
        <taxon>Candidatus Fermentithermobacillus</taxon>
    </lineage>
</organism>
<dbReference type="KEGG" id="fcz:IMF26_06255"/>
<evidence type="ECO:0000256" key="1">
    <source>
        <dbReference type="RuleBase" id="RU004429"/>
    </source>
</evidence>
<gene>
    <name evidence="2" type="ORF">IMF26_06255</name>
</gene>
<feature type="transmembrane region" description="Helical" evidence="1">
    <location>
        <begin position="6"/>
        <end position="24"/>
    </location>
</feature>
<accession>A0AAT9L9K8</accession>
<dbReference type="InterPro" id="IPR042106">
    <property type="entry name" value="Nuo/plastoQ_OxRdtase_6_NuoJ"/>
</dbReference>
<comment type="similarity">
    <text evidence="1">Belongs to the complex I subunit 6 family.</text>
</comment>
<proteinExistence type="inferred from homology"/>
<comment type="function">
    <text evidence="1">NDH-1 shuttles electrons from NADH, via FMN and iron-sulfur (Fe-S) centers, to quinones in the respiratory chain. Couples the redox reaction to proton translocation (for every two electrons transferred, four hydrogen ions are translocated across the cytoplasmic membrane), and thus conserves the redox energy in a proton gradient.</text>
</comment>
<keyword evidence="1" id="KW-0472">Membrane</keyword>
<dbReference type="GO" id="GO:0008137">
    <property type="term" value="F:NADH dehydrogenase (ubiquinone) activity"/>
    <property type="evidence" value="ECO:0007669"/>
    <property type="project" value="UniProtKB-UniRule"/>
</dbReference>
<dbReference type="GO" id="GO:0005886">
    <property type="term" value="C:plasma membrane"/>
    <property type="evidence" value="ECO:0007669"/>
    <property type="project" value="UniProtKB-SubCell"/>
</dbReference>
<reference evidence="2" key="2">
    <citation type="journal article" date="2023" name="Biology">
        <title>Prokaryotic Life Associated with Coal-Fire Gas Vents Revealed by Metagenomics.</title>
        <authorList>
            <person name="Kadnikov V.V."/>
            <person name="Mardanov A.V."/>
            <person name="Beletsky A.V."/>
            <person name="Karnachuk O.V."/>
            <person name="Ravin N.V."/>
        </authorList>
    </citation>
    <scope>NUCLEOTIDE SEQUENCE</scope>
    <source>
        <strain evidence="2">Bu02</strain>
    </source>
</reference>
<keyword evidence="1" id="KW-1003">Cell membrane</keyword>
<feature type="transmembrane region" description="Helical" evidence="1">
    <location>
        <begin position="31"/>
        <end position="52"/>
    </location>
</feature>
<sequence>MGKLAVAVLILVILLVLGFFAVFSKDLFTSAISLGFMSVALAGLFFYLGLSYAGAFEISAGAGLTTVMFVSMLTLVAGIRSGKAARTNDRPGWALWVGTAITLALIIALGFSLGESRPLFIAGGRGADVGYALWKLRAPDIVALGLLVFSGALGISALFHRERGNQHG</sequence>
<keyword evidence="1" id="KW-1133">Transmembrane helix</keyword>
<name>A0AAT9L9K8_9FIRM</name>
<protein>
    <recommendedName>
        <fullName evidence="1">NADH-quinone oxidoreductase subunit J</fullName>
        <ecNumber evidence="1">7.1.1.-</ecNumber>
    </recommendedName>
</protein>
<dbReference type="Pfam" id="PF00499">
    <property type="entry name" value="Oxidored_q3"/>
    <property type="match status" value="1"/>
</dbReference>
<dbReference type="GO" id="GO:0048038">
    <property type="term" value="F:quinone binding"/>
    <property type="evidence" value="ECO:0007669"/>
    <property type="project" value="UniProtKB-UniRule"/>
</dbReference>
<feature type="transmembrane region" description="Helical" evidence="1">
    <location>
        <begin position="58"/>
        <end position="79"/>
    </location>
</feature>
<evidence type="ECO:0000313" key="2">
    <source>
        <dbReference type="EMBL" id="QUL97722.1"/>
    </source>
</evidence>
<keyword evidence="1" id="KW-0874">Quinone</keyword>
<dbReference type="EMBL" id="CP062796">
    <property type="protein sequence ID" value="QUL97722.1"/>
    <property type="molecule type" value="Genomic_DNA"/>
</dbReference>
<keyword evidence="1" id="KW-0812">Transmembrane</keyword>
<dbReference type="Gene3D" id="1.20.120.1200">
    <property type="entry name" value="NADH-ubiquinone/plastoquinone oxidoreductase chain 6, subunit NuoJ"/>
    <property type="match status" value="1"/>
</dbReference>
<feature type="transmembrane region" description="Helical" evidence="1">
    <location>
        <begin position="91"/>
        <end position="111"/>
    </location>
</feature>
<feature type="transmembrane region" description="Helical" evidence="1">
    <location>
        <begin position="141"/>
        <end position="159"/>
    </location>
</feature>
<dbReference type="AlphaFoldDB" id="A0AAT9L9K8"/>